<evidence type="ECO:0000313" key="2">
    <source>
        <dbReference type="EMBL" id="GKT48915.1"/>
    </source>
</evidence>
<protein>
    <recommendedName>
        <fullName evidence="1">AB hydrolase-1 domain-containing protein</fullName>
    </recommendedName>
</protein>
<name>A0AA37UNQ0_9PEZI</name>
<dbReference type="EMBL" id="BQXU01000026">
    <property type="protein sequence ID" value="GKT48915.1"/>
    <property type="molecule type" value="Genomic_DNA"/>
</dbReference>
<reference evidence="2 3" key="1">
    <citation type="submission" date="2022-03" db="EMBL/GenBank/DDBJ databases">
        <title>Genome data of Colletotrichum spp.</title>
        <authorList>
            <person name="Utami Y.D."/>
            <person name="Hiruma K."/>
        </authorList>
    </citation>
    <scope>NUCLEOTIDE SEQUENCE [LARGE SCALE GENOMIC DNA]</scope>
    <source>
        <strain evidence="2 3">MAFF 239500</strain>
    </source>
</reference>
<sequence>MAHNSNQRRVQRPREQRPNAAIVIIPDAYRSPQHYELLAASCRALGPEVVVVVQNPSSRSFIGGAGPAATPGLYDDAANARLTIEGLVREGQNVLIVAHSYGAVVASGCVRGLGREELMGVSRGGVVRMLFIAGIVPWEGQNVNEAVEGMLGASTSDNYAGCLTHHGGEKLGGPEYSGAPFEERLTYAGYRRIPVTYMVTVTDRTVPATLQEMFAGVVEIEAGRACGIRSATARR</sequence>
<dbReference type="SUPFAM" id="SSF53474">
    <property type="entry name" value="alpha/beta-Hydrolases"/>
    <property type="match status" value="1"/>
</dbReference>
<dbReference type="Gene3D" id="3.40.50.1820">
    <property type="entry name" value="alpha/beta hydrolase"/>
    <property type="match status" value="1"/>
</dbReference>
<evidence type="ECO:0000259" key="1">
    <source>
        <dbReference type="Pfam" id="PF12697"/>
    </source>
</evidence>
<dbReference type="GeneID" id="73329898"/>
<comment type="caution">
    <text evidence="2">The sequence shown here is derived from an EMBL/GenBank/DDBJ whole genome shotgun (WGS) entry which is preliminary data.</text>
</comment>
<accession>A0AA37UNQ0</accession>
<proteinExistence type="predicted"/>
<dbReference type="InterPro" id="IPR052897">
    <property type="entry name" value="Sec-Metab_Biosynth_Hydrolase"/>
</dbReference>
<dbReference type="PANTHER" id="PTHR37017:SF11">
    <property type="entry name" value="ESTERASE_LIPASE_THIOESTERASE DOMAIN-CONTAINING PROTEIN"/>
    <property type="match status" value="1"/>
</dbReference>
<feature type="domain" description="AB hydrolase-1" evidence="1">
    <location>
        <begin position="22"/>
        <end position="220"/>
    </location>
</feature>
<evidence type="ECO:0000313" key="3">
    <source>
        <dbReference type="Proteomes" id="UP001055115"/>
    </source>
</evidence>
<dbReference type="Proteomes" id="UP001055115">
    <property type="component" value="Unassembled WGS sequence"/>
</dbReference>
<gene>
    <name evidence="2" type="ORF">ColSpa_09096</name>
</gene>
<keyword evidence="3" id="KW-1185">Reference proteome</keyword>
<dbReference type="AlphaFoldDB" id="A0AA37UNQ0"/>
<dbReference type="InterPro" id="IPR000073">
    <property type="entry name" value="AB_hydrolase_1"/>
</dbReference>
<dbReference type="Pfam" id="PF12697">
    <property type="entry name" value="Abhydrolase_6"/>
    <property type="match status" value="1"/>
</dbReference>
<dbReference type="RefSeq" id="XP_049131265.1">
    <property type="nucleotide sequence ID" value="XM_049275308.1"/>
</dbReference>
<dbReference type="InterPro" id="IPR029058">
    <property type="entry name" value="AB_hydrolase_fold"/>
</dbReference>
<organism evidence="2 3">
    <name type="scientific">Colletotrichum spaethianum</name>
    <dbReference type="NCBI Taxonomy" id="700344"/>
    <lineage>
        <taxon>Eukaryota</taxon>
        <taxon>Fungi</taxon>
        <taxon>Dikarya</taxon>
        <taxon>Ascomycota</taxon>
        <taxon>Pezizomycotina</taxon>
        <taxon>Sordariomycetes</taxon>
        <taxon>Hypocreomycetidae</taxon>
        <taxon>Glomerellales</taxon>
        <taxon>Glomerellaceae</taxon>
        <taxon>Colletotrichum</taxon>
        <taxon>Colletotrichum spaethianum species complex</taxon>
    </lineage>
</organism>
<dbReference type="PANTHER" id="PTHR37017">
    <property type="entry name" value="AB HYDROLASE-1 DOMAIN-CONTAINING PROTEIN-RELATED"/>
    <property type="match status" value="1"/>
</dbReference>